<keyword evidence="10" id="KW-0067">ATP-binding</keyword>
<evidence type="ECO:0000256" key="4">
    <source>
        <dbReference type="ARBA" id="ARBA00012513"/>
    </source>
</evidence>
<dbReference type="PROSITE" id="PS50011">
    <property type="entry name" value="PROTEIN_KINASE_DOM"/>
    <property type="match status" value="1"/>
</dbReference>
<dbReference type="InterPro" id="IPR008271">
    <property type="entry name" value="Ser/Thr_kinase_AS"/>
</dbReference>
<evidence type="ECO:0000256" key="11">
    <source>
        <dbReference type="ARBA" id="ARBA00022842"/>
    </source>
</evidence>
<keyword evidence="6" id="KW-0808">Transferase</keyword>
<evidence type="ECO:0000256" key="6">
    <source>
        <dbReference type="ARBA" id="ARBA00022679"/>
    </source>
</evidence>
<dbReference type="PANTHER" id="PTHR24346:SF94">
    <property type="entry name" value="NON-SPECIFIC SERINE_THREONINE PROTEIN KINASE"/>
    <property type="match status" value="1"/>
</dbReference>
<dbReference type="GO" id="GO:0005524">
    <property type="term" value="F:ATP binding"/>
    <property type="evidence" value="ECO:0007669"/>
    <property type="project" value="UniProtKB-KW"/>
</dbReference>
<evidence type="ECO:0000256" key="7">
    <source>
        <dbReference type="ARBA" id="ARBA00022723"/>
    </source>
</evidence>
<dbReference type="PANTHER" id="PTHR24346">
    <property type="entry name" value="MAP/MICROTUBULE AFFINITY-REGULATING KINASE"/>
    <property type="match status" value="1"/>
</dbReference>
<comment type="catalytic activity">
    <reaction evidence="13">
        <text>L-threonyl-[protein] + ATP = O-phospho-L-threonyl-[protein] + ADP + H(+)</text>
        <dbReference type="Rhea" id="RHEA:46608"/>
        <dbReference type="Rhea" id="RHEA-COMP:11060"/>
        <dbReference type="Rhea" id="RHEA-COMP:11605"/>
        <dbReference type="ChEBI" id="CHEBI:15378"/>
        <dbReference type="ChEBI" id="CHEBI:30013"/>
        <dbReference type="ChEBI" id="CHEBI:30616"/>
        <dbReference type="ChEBI" id="CHEBI:61977"/>
        <dbReference type="ChEBI" id="CHEBI:456216"/>
        <dbReference type="EC" id="2.7.11.1"/>
    </reaction>
</comment>
<evidence type="ECO:0000256" key="14">
    <source>
        <dbReference type="ARBA" id="ARBA00048679"/>
    </source>
</evidence>
<keyword evidence="12" id="KW-0464">Manganese</keyword>
<comment type="cofactor">
    <cofactor evidence="2">
        <name>Mg(2+)</name>
        <dbReference type="ChEBI" id="CHEBI:18420"/>
    </cofactor>
</comment>
<evidence type="ECO:0000256" key="2">
    <source>
        <dbReference type="ARBA" id="ARBA00001946"/>
    </source>
</evidence>
<protein>
    <recommendedName>
        <fullName evidence="4">non-specific serine/threonine protein kinase</fullName>
        <ecNumber evidence="4">2.7.11.1</ecNumber>
    </recommendedName>
</protein>
<evidence type="ECO:0000256" key="12">
    <source>
        <dbReference type="ARBA" id="ARBA00023211"/>
    </source>
</evidence>
<dbReference type="SMART" id="SM00220">
    <property type="entry name" value="S_TKc"/>
    <property type="match status" value="1"/>
</dbReference>
<comment type="catalytic activity">
    <reaction evidence="14">
        <text>L-seryl-[protein] + ATP = O-phospho-L-seryl-[protein] + ADP + H(+)</text>
        <dbReference type="Rhea" id="RHEA:17989"/>
        <dbReference type="Rhea" id="RHEA-COMP:9863"/>
        <dbReference type="Rhea" id="RHEA-COMP:11604"/>
        <dbReference type="ChEBI" id="CHEBI:15378"/>
        <dbReference type="ChEBI" id="CHEBI:29999"/>
        <dbReference type="ChEBI" id="CHEBI:30616"/>
        <dbReference type="ChEBI" id="CHEBI:83421"/>
        <dbReference type="ChEBI" id="CHEBI:456216"/>
        <dbReference type="EC" id="2.7.11.1"/>
    </reaction>
</comment>
<dbReference type="SUPFAM" id="SSF56112">
    <property type="entry name" value="Protein kinase-like (PK-like)"/>
    <property type="match status" value="1"/>
</dbReference>
<evidence type="ECO:0000256" key="1">
    <source>
        <dbReference type="ARBA" id="ARBA00001936"/>
    </source>
</evidence>
<keyword evidence="7" id="KW-0479">Metal-binding</keyword>
<evidence type="ECO:0000256" key="10">
    <source>
        <dbReference type="ARBA" id="ARBA00022840"/>
    </source>
</evidence>
<keyword evidence="11" id="KW-0460">Magnesium</keyword>
<sequence length="378" mass="42098">MLAHDGEQAAPSAVIHKGKKEFKMVGNYMMGEVIGEGTQGKVRQALHSETLRRVAIKIVHIRQLRKVRNAEESMRREMAIHRRLKHRNVVELIEDFRIEEKEKWYVVLELVTGGSLQDILDASPETRMSDTHIRRFILQLLEGLDYCHSKGVVHRDIKPSNLMVNTDGVLKICDFGVAEELNTFEQEDNCTKSRGSPAFQPPEVASGSHERFSGFKVDVWATGISLFLLATGSVPFEGTSLINLFENIAKGEFEVPECLQAKPQLLRLVRSMLAHDQTARASVKEALADAWLNEQGEDDDGAWTDADKALVQSISVRSRSSTVLRAIARMYGEEFIEETPQGESQRVQGESHRGAALPQQSGDGAARAGAEEPRCLLA</sequence>
<evidence type="ECO:0000256" key="3">
    <source>
        <dbReference type="ARBA" id="ARBA00009985"/>
    </source>
</evidence>
<evidence type="ECO:0000256" key="5">
    <source>
        <dbReference type="ARBA" id="ARBA00022527"/>
    </source>
</evidence>
<accession>A0A7S4BCC6</accession>
<feature type="domain" description="Protein kinase" evidence="16">
    <location>
        <begin position="28"/>
        <end position="292"/>
    </location>
</feature>
<evidence type="ECO:0000313" key="17">
    <source>
        <dbReference type="EMBL" id="CAE0761519.1"/>
    </source>
</evidence>
<dbReference type="InterPro" id="IPR011009">
    <property type="entry name" value="Kinase-like_dom_sf"/>
</dbReference>
<gene>
    <name evidence="17" type="ORF">PCAR00345_LOCUS14131</name>
</gene>
<keyword evidence="5" id="KW-0723">Serine/threonine-protein kinase</keyword>
<keyword evidence="9" id="KW-0418">Kinase</keyword>
<keyword evidence="8" id="KW-0547">Nucleotide-binding</keyword>
<dbReference type="GO" id="GO:0035556">
    <property type="term" value="P:intracellular signal transduction"/>
    <property type="evidence" value="ECO:0007669"/>
    <property type="project" value="TreeGrafter"/>
</dbReference>
<comment type="similarity">
    <text evidence="3">Belongs to the protein kinase superfamily. CAMK Ser/Thr protein kinase family. LKB1 subfamily.</text>
</comment>
<comment type="cofactor">
    <cofactor evidence="1">
        <name>Mn(2+)</name>
        <dbReference type="ChEBI" id="CHEBI:29035"/>
    </cofactor>
</comment>
<dbReference type="GO" id="GO:0004674">
    <property type="term" value="F:protein serine/threonine kinase activity"/>
    <property type="evidence" value="ECO:0007669"/>
    <property type="project" value="UniProtKB-KW"/>
</dbReference>
<evidence type="ECO:0000256" key="13">
    <source>
        <dbReference type="ARBA" id="ARBA00047899"/>
    </source>
</evidence>
<reference evidence="17" key="1">
    <citation type="submission" date="2021-01" db="EMBL/GenBank/DDBJ databases">
        <authorList>
            <person name="Corre E."/>
            <person name="Pelletier E."/>
            <person name="Niang G."/>
            <person name="Scheremetjew M."/>
            <person name="Finn R."/>
            <person name="Kale V."/>
            <person name="Holt S."/>
            <person name="Cochrane G."/>
            <person name="Meng A."/>
            <person name="Brown T."/>
            <person name="Cohen L."/>
        </authorList>
    </citation>
    <scope>NUCLEOTIDE SEQUENCE</scope>
    <source>
        <strain evidence="17">CCMP645</strain>
    </source>
</reference>
<dbReference type="Pfam" id="PF00069">
    <property type="entry name" value="Pkinase"/>
    <property type="match status" value="1"/>
</dbReference>
<dbReference type="InterPro" id="IPR000719">
    <property type="entry name" value="Prot_kinase_dom"/>
</dbReference>
<feature type="compositionally biased region" description="Basic and acidic residues" evidence="15">
    <location>
        <begin position="369"/>
        <end position="378"/>
    </location>
</feature>
<evidence type="ECO:0000256" key="9">
    <source>
        <dbReference type="ARBA" id="ARBA00022777"/>
    </source>
</evidence>
<evidence type="ECO:0000259" key="16">
    <source>
        <dbReference type="PROSITE" id="PS50011"/>
    </source>
</evidence>
<dbReference type="GO" id="GO:0005737">
    <property type="term" value="C:cytoplasm"/>
    <property type="evidence" value="ECO:0007669"/>
    <property type="project" value="TreeGrafter"/>
</dbReference>
<dbReference type="Gene3D" id="1.10.510.10">
    <property type="entry name" value="Transferase(Phosphotransferase) domain 1"/>
    <property type="match status" value="1"/>
</dbReference>
<evidence type="ECO:0000256" key="8">
    <source>
        <dbReference type="ARBA" id="ARBA00022741"/>
    </source>
</evidence>
<proteinExistence type="inferred from homology"/>
<name>A0A7S4BCC6_CHRCT</name>
<organism evidence="17">
    <name type="scientific">Chrysotila carterae</name>
    <name type="common">Marine alga</name>
    <name type="synonym">Syracosphaera carterae</name>
    <dbReference type="NCBI Taxonomy" id="13221"/>
    <lineage>
        <taxon>Eukaryota</taxon>
        <taxon>Haptista</taxon>
        <taxon>Haptophyta</taxon>
        <taxon>Prymnesiophyceae</taxon>
        <taxon>Isochrysidales</taxon>
        <taxon>Isochrysidaceae</taxon>
        <taxon>Chrysotila</taxon>
    </lineage>
</organism>
<dbReference type="EC" id="2.7.11.1" evidence="4"/>
<evidence type="ECO:0000256" key="15">
    <source>
        <dbReference type="SAM" id="MobiDB-lite"/>
    </source>
</evidence>
<dbReference type="PROSITE" id="PS00108">
    <property type="entry name" value="PROTEIN_KINASE_ST"/>
    <property type="match status" value="1"/>
</dbReference>
<feature type="region of interest" description="Disordered" evidence="15">
    <location>
        <begin position="337"/>
        <end position="378"/>
    </location>
</feature>
<dbReference type="EMBL" id="HBIZ01022360">
    <property type="protein sequence ID" value="CAE0761519.1"/>
    <property type="molecule type" value="Transcribed_RNA"/>
</dbReference>
<dbReference type="GO" id="GO:0046872">
    <property type="term" value="F:metal ion binding"/>
    <property type="evidence" value="ECO:0007669"/>
    <property type="project" value="UniProtKB-KW"/>
</dbReference>
<dbReference type="FunFam" id="1.10.510.10:FF:000571">
    <property type="entry name" value="Maternal embryonic leucine zipper kinase"/>
    <property type="match status" value="1"/>
</dbReference>
<dbReference type="AlphaFoldDB" id="A0A7S4BCC6"/>